<gene>
    <name evidence="3" type="primary">LOC108621491</name>
</gene>
<sequence length="108" mass="11269">MRAATFVLSFAILACFVVRRSEAVACTSLDPDVPAGCTNCALPANANHADCASTTASTTTAATTTTLASTGTGTGTGNRNGARTVFIRNLRYTNVRRIRRNNNANNNA</sequence>
<reference evidence="3" key="3">
    <citation type="submission" date="2025-08" db="UniProtKB">
        <authorList>
            <consortium name="RefSeq"/>
        </authorList>
    </citation>
    <scope>IDENTIFICATION</scope>
    <source>
        <tissue evidence="3">Whole organism</tissue>
    </source>
</reference>
<feature type="non-terminal residue" evidence="3">
    <location>
        <position position="108"/>
    </location>
</feature>
<feature type="chain" id="PRO_5045627278" evidence="1">
    <location>
        <begin position="24"/>
        <end position="108"/>
    </location>
</feature>
<reference evidence="2" key="2">
    <citation type="journal article" date="2016" name="G3 (Bethesda)">
        <title>Genome Evolution in Three Species of Cactophilic Drosophila.</title>
        <authorList>
            <person name="Sanchez-Flores A."/>
            <person name="Penazola F."/>
            <person name="Carpinteyro-Ponce J."/>
            <person name="Nazario-Yepiz N."/>
            <person name="Abreu-Goodger C."/>
            <person name="Machado C.A."/>
            <person name="Markow T.A."/>
        </authorList>
    </citation>
    <scope>NUCLEOTIDE SEQUENCE [LARGE SCALE GENOMIC DNA]</scope>
</reference>
<protein>
    <submittedName>
        <fullName evidence="3">Uncharacterized protein LOC108621491</fullName>
    </submittedName>
</protein>
<proteinExistence type="predicted"/>
<dbReference type="GeneID" id="108621491"/>
<keyword evidence="1" id="KW-0732">Signal</keyword>
<evidence type="ECO:0000313" key="3">
    <source>
        <dbReference type="RefSeq" id="XP_017874324.1"/>
    </source>
</evidence>
<organism evidence="2 3">
    <name type="scientific">Drosophila arizonae</name>
    <name type="common">Fruit fly</name>
    <dbReference type="NCBI Taxonomy" id="7263"/>
    <lineage>
        <taxon>Eukaryota</taxon>
        <taxon>Metazoa</taxon>
        <taxon>Ecdysozoa</taxon>
        <taxon>Arthropoda</taxon>
        <taxon>Hexapoda</taxon>
        <taxon>Insecta</taxon>
        <taxon>Pterygota</taxon>
        <taxon>Neoptera</taxon>
        <taxon>Endopterygota</taxon>
        <taxon>Diptera</taxon>
        <taxon>Brachycera</taxon>
        <taxon>Muscomorpha</taxon>
        <taxon>Ephydroidea</taxon>
        <taxon>Drosophilidae</taxon>
        <taxon>Drosophila</taxon>
    </lineage>
</organism>
<feature type="signal peptide" evidence="1">
    <location>
        <begin position="1"/>
        <end position="23"/>
    </location>
</feature>
<dbReference type="Proteomes" id="UP000694904">
    <property type="component" value="Chromosome 2"/>
</dbReference>
<accession>A0ABM1Q4D8</accession>
<keyword evidence="2" id="KW-1185">Reference proteome</keyword>
<evidence type="ECO:0000256" key="1">
    <source>
        <dbReference type="SAM" id="SignalP"/>
    </source>
</evidence>
<dbReference type="PROSITE" id="PS51257">
    <property type="entry name" value="PROKAR_LIPOPROTEIN"/>
    <property type="match status" value="1"/>
</dbReference>
<name>A0ABM1Q4D8_DROAR</name>
<evidence type="ECO:0000313" key="2">
    <source>
        <dbReference type="Proteomes" id="UP000694904"/>
    </source>
</evidence>
<reference evidence="2" key="1">
    <citation type="journal article" date="1997" name="Nucleic Acids Res.">
        <title>tRNAscan-SE: a program for improved detection of transfer RNA genes in genomic sequence.</title>
        <authorList>
            <person name="Lowe T.M."/>
            <person name="Eddy S.R."/>
        </authorList>
    </citation>
    <scope>NUCLEOTIDE SEQUENCE [LARGE SCALE GENOMIC DNA]</scope>
</reference>
<dbReference type="RefSeq" id="XP_017874324.1">
    <property type="nucleotide sequence ID" value="XM_018018835.1"/>
</dbReference>